<keyword evidence="1" id="KW-0472">Membrane</keyword>
<comment type="caution">
    <text evidence="2">The sequence shown here is derived from an EMBL/GenBank/DDBJ whole genome shotgun (WGS) entry which is preliminary data.</text>
</comment>
<evidence type="ECO:0000313" key="2">
    <source>
        <dbReference type="EMBL" id="KKN97125.1"/>
    </source>
</evidence>
<gene>
    <name evidence="2" type="ORF">LCGC14_0160830</name>
</gene>
<organism evidence="2">
    <name type="scientific">marine sediment metagenome</name>
    <dbReference type="NCBI Taxonomy" id="412755"/>
    <lineage>
        <taxon>unclassified sequences</taxon>
        <taxon>metagenomes</taxon>
        <taxon>ecological metagenomes</taxon>
    </lineage>
</organism>
<accession>A0A0F9UVP2</accession>
<dbReference type="EMBL" id="LAZR01000060">
    <property type="protein sequence ID" value="KKN97125.1"/>
    <property type="molecule type" value="Genomic_DNA"/>
</dbReference>
<keyword evidence="1" id="KW-0812">Transmembrane</keyword>
<feature type="transmembrane region" description="Helical" evidence="1">
    <location>
        <begin position="46"/>
        <end position="66"/>
    </location>
</feature>
<sequence length="486" mass="53521">MILASFCFLVLNGLALAQKTEVDYPQVSGAETPRTVKTFLPDYIKYLFNLALLIAALVTFGSLVYGGFRYLASAGNPLAISDAKSQITAGILGLIILLIAYVILIQLNPELVVLKIGKVEFNKGVILYKERPGIDCNSLKSDTSGLIEGEDFLRVRSNYSSLGDFNNEATSVYFYDSAEEMEIKIFPEENYEGTPWESDDHDGDDCKPISGNSQSVRLIWKMPGVYLFSDDGCKADPHLFTSSVSDLSGSINFDNKAKSIKIIPRRIEKPENLVWDDGLCPGPWVIDCNINPQCCRGEMVIVGKLGAVLHEHNDFRGDAEVFFGGTIDEWPPRCIPLSEGGAIPECNPLIGMDNSYCVEHVEKDRVSSISVFVQRPPDSSLPSGGITLYQNYNFNEDENGAECGIYPIPPMALDYPQWIDAGWCPTFTDSNGISSLRVEGNFSAVLFRGDGRGEVFTASDIRLKDNHIGDNQTRAMLVIPVIKKGM</sequence>
<feature type="transmembrane region" description="Helical" evidence="1">
    <location>
        <begin position="87"/>
        <end position="107"/>
    </location>
</feature>
<protein>
    <submittedName>
        <fullName evidence="2">Uncharacterized protein</fullName>
    </submittedName>
</protein>
<dbReference type="AlphaFoldDB" id="A0A0F9UVP2"/>
<reference evidence="2" key="1">
    <citation type="journal article" date="2015" name="Nature">
        <title>Complex archaea that bridge the gap between prokaryotes and eukaryotes.</title>
        <authorList>
            <person name="Spang A."/>
            <person name="Saw J.H."/>
            <person name="Jorgensen S.L."/>
            <person name="Zaremba-Niedzwiedzka K."/>
            <person name="Martijn J."/>
            <person name="Lind A.E."/>
            <person name="van Eijk R."/>
            <person name="Schleper C."/>
            <person name="Guy L."/>
            <person name="Ettema T.J."/>
        </authorList>
    </citation>
    <scope>NUCLEOTIDE SEQUENCE</scope>
</reference>
<name>A0A0F9UVP2_9ZZZZ</name>
<evidence type="ECO:0000256" key="1">
    <source>
        <dbReference type="SAM" id="Phobius"/>
    </source>
</evidence>
<proteinExistence type="predicted"/>
<keyword evidence="1" id="KW-1133">Transmembrane helix</keyword>